<dbReference type="SUPFAM" id="SSF54631">
    <property type="entry name" value="CBS-domain pair"/>
    <property type="match status" value="1"/>
</dbReference>
<evidence type="ECO:0000259" key="13">
    <source>
        <dbReference type="PROSITE" id="PS51846"/>
    </source>
</evidence>
<gene>
    <name evidence="14" type="ORF">IXB50_20855</name>
</gene>
<keyword evidence="5" id="KW-0677">Repeat</keyword>
<comment type="caution">
    <text evidence="14">The sequence shown here is derived from an EMBL/GenBank/DDBJ whole genome shotgun (WGS) entry which is preliminary data.</text>
</comment>
<accession>A0A947DIJ7</accession>
<evidence type="ECO:0000256" key="4">
    <source>
        <dbReference type="ARBA" id="ARBA00022692"/>
    </source>
</evidence>
<name>A0A947DIJ7_9CYAN</name>
<keyword evidence="6 10" id="KW-1133">Transmembrane helix</keyword>
<keyword evidence="8 10" id="KW-0472">Membrane</keyword>
<evidence type="ECO:0000256" key="9">
    <source>
        <dbReference type="PROSITE-ProRule" id="PRU00703"/>
    </source>
</evidence>
<proteinExistence type="inferred from homology"/>
<dbReference type="InterPro" id="IPR036318">
    <property type="entry name" value="FAD-bd_PCMH-like_sf"/>
</dbReference>
<keyword evidence="15" id="KW-1185">Reference proteome</keyword>
<evidence type="ECO:0000256" key="3">
    <source>
        <dbReference type="ARBA" id="ARBA00022475"/>
    </source>
</evidence>
<dbReference type="PROSITE" id="PS51846">
    <property type="entry name" value="CNNM"/>
    <property type="match status" value="1"/>
</dbReference>
<reference evidence="14" key="2">
    <citation type="journal article" date="2021" name="Mar. Drugs">
        <title>Genome Reduction and Secondary Metabolism of the Marine Sponge-Associated Cyanobacterium Leptothoe.</title>
        <authorList>
            <person name="Konstantinou D."/>
            <person name="Popin R.V."/>
            <person name="Fewer D.P."/>
            <person name="Sivonen K."/>
            <person name="Gkelis S."/>
        </authorList>
    </citation>
    <scope>NUCLEOTIDE SEQUENCE</scope>
    <source>
        <strain evidence="14">TAU-MAC 1115</strain>
    </source>
</reference>
<organism evidence="14 15">
    <name type="scientific">Leptothoe spongobia TAU-MAC 1115</name>
    <dbReference type="NCBI Taxonomy" id="1967444"/>
    <lineage>
        <taxon>Bacteria</taxon>
        <taxon>Bacillati</taxon>
        <taxon>Cyanobacteriota</taxon>
        <taxon>Cyanophyceae</taxon>
        <taxon>Nodosilineales</taxon>
        <taxon>Cymatolegaceae</taxon>
        <taxon>Leptothoe</taxon>
        <taxon>Leptothoe spongobia</taxon>
    </lineage>
</organism>
<evidence type="ECO:0000256" key="11">
    <source>
        <dbReference type="SAM" id="Phobius"/>
    </source>
</evidence>
<feature type="domain" description="CNNM transmembrane" evidence="13">
    <location>
        <begin position="1"/>
        <end position="198"/>
    </location>
</feature>
<dbReference type="Pfam" id="PF01595">
    <property type="entry name" value="CNNM"/>
    <property type="match status" value="1"/>
</dbReference>
<feature type="domain" description="CBS" evidence="12">
    <location>
        <begin position="217"/>
        <end position="276"/>
    </location>
</feature>
<dbReference type="InterPro" id="IPR002550">
    <property type="entry name" value="CNNM"/>
</dbReference>
<dbReference type="EMBL" id="JADOES010000063">
    <property type="protein sequence ID" value="MBT9317872.1"/>
    <property type="molecule type" value="Genomic_DNA"/>
</dbReference>
<evidence type="ECO:0000256" key="6">
    <source>
        <dbReference type="ARBA" id="ARBA00022989"/>
    </source>
</evidence>
<reference evidence="14" key="1">
    <citation type="submission" date="2020-11" db="EMBL/GenBank/DDBJ databases">
        <authorList>
            <person name="Konstantinou D."/>
            <person name="Gkelis S."/>
            <person name="Popin R."/>
            <person name="Fewer D."/>
            <person name="Sivonen K."/>
        </authorList>
    </citation>
    <scope>NUCLEOTIDE SEQUENCE</scope>
    <source>
        <strain evidence="14">TAU-MAC 1115</strain>
    </source>
</reference>
<dbReference type="PANTHER" id="PTHR43099:SF5">
    <property type="entry name" value="HLYC_CORC FAMILY TRANSPORTER"/>
    <property type="match status" value="1"/>
</dbReference>
<comment type="subcellular location">
    <subcellularLocation>
        <location evidence="1">Cell membrane</location>
        <topology evidence="1">Multi-pass membrane protein</topology>
    </subcellularLocation>
</comment>
<keyword evidence="3" id="KW-1003">Cell membrane</keyword>
<dbReference type="InterPro" id="IPR016169">
    <property type="entry name" value="FAD-bd_PCMH_sub2"/>
</dbReference>
<dbReference type="InterPro" id="IPR051676">
    <property type="entry name" value="UPF0053_domain"/>
</dbReference>
<feature type="transmembrane region" description="Helical" evidence="11">
    <location>
        <begin position="57"/>
        <end position="80"/>
    </location>
</feature>
<evidence type="ECO:0000259" key="12">
    <source>
        <dbReference type="PROSITE" id="PS51371"/>
    </source>
</evidence>
<dbReference type="GO" id="GO:0050660">
    <property type="term" value="F:flavin adenine dinucleotide binding"/>
    <property type="evidence" value="ECO:0007669"/>
    <property type="project" value="InterPro"/>
</dbReference>
<feature type="transmembrane region" description="Helical" evidence="11">
    <location>
        <begin position="101"/>
        <end position="121"/>
    </location>
</feature>
<sequence length="435" mass="47819">MLTKILIILALIIANGVFAMSELAVVSARKVRLEQAARKGDRRALAALKLSKRPDNFFSTVQVGITLISIISGAFGGSALSGPVARLIGKIPLLAPYANQLAFPLVVGIITYLSLILGELVPKQLALTMPEAIAKVIARPMTTLSKLAAPLVTLLSFSTNLVVRLLNIQPDRGPSVTEAEIRAFIQQGTEEGTLEVAEREIMERAIRLGDRQITSIMTPRPEILWLNLEDPAADNQRKIIASRYRRLPVCQGSLDNNLGLISVNSLLNRALYQKPLDLTVGLEQPLVIPEISRSLPLLEQFKRSRVHTALVVDEYGIIQGLVTLWDILEALVGDVPTIDEPSDQPRQREDGSWLLGGMMNIEEVYHCLGLGEFLDKTASYYTLGGLVIHQLGRIPKATDHFEWNGFTVEVMDMDGNRVDKVLVTPDKRVCPTDEG</sequence>
<dbReference type="PROSITE" id="PS51371">
    <property type="entry name" value="CBS"/>
    <property type="match status" value="2"/>
</dbReference>
<dbReference type="AlphaFoldDB" id="A0A947DIJ7"/>
<dbReference type="InterPro" id="IPR044751">
    <property type="entry name" value="Ion_transp-like_CBS"/>
</dbReference>
<dbReference type="SUPFAM" id="SSF56176">
    <property type="entry name" value="FAD-binding/transporter-associated domain-like"/>
    <property type="match status" value="1"/>
</dbReference>
<protein>
    <submittedName>
        <fullName evidence="14">HlyC/CorC family transporter</fullName>
    </submittedName>
</protein>
<comment type="similarity">
    <text evidence="2">Belongs to the UPF0053 family.</text>
</comment>
<evidence type="ECO:0000256" key="5">
    <source>
        <dbReference type="ARBA" id="ARBA00022737"/>
    </source>
</evidence>
<dbReference type="InterPro" id="IPR000644">
    <property type="entry name" value="CBS_dom"/>
</dbReference>
<dbReference type="PANTHER" id="PTHR43099">
    <property type="entry name" value="UPF0053 PROTEIN YRKA"/>
    <property type="match status" value="1"/>
</dbReference>
<dbReference type="InterPro" id="IPR005170">
    <property type="entry name" value="Transptr-assoc_dom"/>
</dbReference>
<evidence type="ECO:0000313" key="14">
    <source>
        <dbReference type="EMBL" id="MBT9317872.1"/>
    </source>
</evidence>
<keyword evidence="4 10" id="KW-0812">Transmembrane</keyword>
<evidence type="ECO:0000256" key="8">
    <source>
        <dbReference type="ARBA" id="ARBA00023136"/>
    </source>
</evidence>
<evidence type="ECO:0000256" key="2">
    <source>
        <dbReference type="ARBA" id="ARBA00006337"/>
    </source>
</evidence>
<dbReference type="Gene3D" id="3.30.465.10">
    <property type="match status" value="1"/>
</dbReference>
<dbReference type="Pfam" id="PF03471">
    <property type="entry name" value="CorC_HlyC"/>
    <property type="match status" value="1"/>
</dbReference>
<dbReference type="Proteomes" id="UP000717364">
    <property type="component" value="Unassembled WGS sequence"/>
</dbReference>
<dbReference type="RefSeq" id="WP_215610935.1">
    <property type="nucleotide sequence ID" value="NZ_JADOES010000063.1"/>
</dbReference>
<feature type="transmembrane region" description="Helical" evidence="11">
    <location>
        <begin position="147"/>
        <end position="166"/>
    </location>
</feature>
<dbReference type="Pfam" id="PF00571">
    <property type="entry name" value="CBS"/>
    <property type="match status" value="1"/>
</dbReference>
<feature type="domain" description="CBS" evidence="12">
    <location>
        <begin position="278"/>
        <end position="340"/>
    </location>
</feature>
<evidence type="ECO:0000256" key="10">
    <source>
        <dbReference type="PROSITE-ProRule" id="PRU01193"/>
    </source>
</evidence>
<dbReference type="SMART" id="SM01091">
    <property type="entry name" value="CorC_HlyC"/>
    <property type="match status" value="1"/>
</dbReference>
<dbReference type="GO" id="GO:0005886">
    <property type="term" value="C:plasma membrane"/>
    <property type="evidence" value="ECO:0007669"/>
    <property type="project" value="UniProtKB-SubCell"/>
</dbReference>
<keyword evidence="7 9" id="KW-0129">CBS domain</keyword>
<dbReference type="Gene3D" id="3.10.580.10">
    <property type="entry name" value="CBS-domain"/>
    <property type="match status" value="1"/>
</dbReference>
<dbReference type="CDD" id="cd04590">
    <property type="entry name" value="CBS_pair_CorC_HlyC_assoc"/>
    <property type="match status" value="1"/>
</dbReference>
<dbReference type="InterPro" id="IPR046342">
    <property type="entry name" value="CBS_dom_sf"/>
</dbReference>
<evidence type="ECO:0000256" key="1">
    <source>
        <dbReference type="ARBA" id="ARBA00004651"/>
    </source>
</evidence>
<evidence type="ECO:0000313" key="15">
    <source>
        <dbReference type="Proteomes" id="UP000717364"/>
    </source>
</evidence>
<evidence type="ECO:0000256" key="7">
    <source>
        <dbReference type="ARBA" id="ARBA00023122"/>
    </source>
</evidence>